<keyword evidence="1" id="KW-0472">Membrane</keyword>
<accession>A0ABT7WH58</accession>
<dbReference type="EMBL" id="JAUDUY010000007">
    <property type="protein sequence ID" value="MDM9632254.1"/>
    <property type="molecule type" value="Genomic_DNA"/>
</dbReference>
<keyword evidence="1" id="KW-0812">Transmembrane</keyword>
<sequence length="175" mass="20473">MNIAKDISMVWAVIIVSVLGFLAYLLFMPLELCLDTYRDRYHLRIGVLGRAAVEKDAVEIFRIHLKVLFMDFYWRPSDLSALKSRTKKRTSRPKKGKGPDLRSAKWIRLVRTFEIKQFQMELDTGDPITNARLYPVCSILKPWGGDIQVNFRNRNHLLLKIVNRPIYFLNAIINH</sequence>
<keyword evidence="3" id="KW-1185">Reference proteome</keyword>
<proteinExistence type="predicted"/>
<evidence type="ECO:0000313" key="3">
    <source>
        <dbReference type="Proteomes" id="UP001174839"/>
    </source>
</evidence>
<comment type="caution">
    <text evidence="2">The sequence shown here is derived from an EMBL/GenBank/DDBJ whole genome shotgun (WGS) entry which is preliminary data.</text>
</comment>
<dbReference type="Proteomes" id="UP001174839">
    <property type="component" value="Unassembled WGS sequence"/>
</dbReference>
<evidence type="ECO:0000256" key="1">
    <source>
        <dbReference type="SAM" id="Phobius"/>
    </source>
</evidence>
<keyword evidence="1" id="KW-1133">Transmembrane helix</keyword>
<reference evidence="2" key="1">
    <citation type="submission" date="2023-06" db="EMBL/GenBank/DDBJ databases">
        <title>Robiginitalea aurantiacus sp. nov. and Algoriphagus sediminis sp. nov., isolated from coastal sediment.</title>
        <authorList>
            <person name="Zhou Z.Y."/>
            <person name="An J."/>
            <person name="Jia Y.W."/>
            <person name="Du Z.J."/>
        </authorList>
    </citation>
    <scope>NUCLEOTIDE SEQUENCE</scope>
    <source>
        <strain evidence="2">M39</strain>
    </source>
</reference>
<evidence type="ECO:0000313" key="2">
    <source>
        <dbReference type="EMBL" id="MDM9632254.1"/>
    </source>
</evidence>
<dbReference type="RefSeq" id="WP_289725619.1">
    <property type="nucleotide sequence ID" value="NZ_JAUDUY010000007.1"/>
</dbReference>
<feature type="transmembrane region" description="Helical" evidence="1">
    <location>
        <begin position="7"/>
        <end position="27"/>
    </location>
</feature>
<organism evidence="2 3">
    <name type="scientific">Robiginitalea aurantiaca</name>
    <dbReference type="NCBI Taxonomy" id="3056915"/>
    <lineage>
        <taxon>Bacteria</taxon>
        <taxon>Pseudomonadati</taxon>
        <taxon>Bacteroidota</taxon>
        <taxon>Flavobacteriia</taxon>
        <taxon>Flavobacteriales</taxon>
        <taxon>Flavobacteriaceae</taxon>
        <taxon>Robiginitalea</taxon>
    </lineage>
</organism>
<protein>
    <submittedName>
        <fullName evidence="2">Uncharacterized protein</fullName>
    </submittedName>
</protein>
<gene>
    <name evidence="2" type="ORF">QU605_12280</name>
</gene>
<name>A0ABT7WH58_9FLAO</name>